<comment type="caution">
    <text evidence="8">The sequence shown here is derived from an EMBL/GenBank/DDBJ whole genome shotgun (WGS) entry which is preliminary data.</text>
</comment>
<keyword evidence="3 6" id="KW-0813">Transport</keyword>
<organism evidence="8 9">
    <name type="scientific">Pararhodobacter oceanensis</name>
    <dbReference type="NCBI Taxonomy" id="2172121"/>
    <lineage>
        <taxon>Bacteria</taxon>
        <taxon>Pseudomonadati</taxon>
        <taxon>Pseudomonadota</taxon>
        <taxon>Alphaproteobacteria</taxon>
        <taxon>Rhodobacterales</taxon>
        <taxon>Paracoccaceae</taxon>
        <taxon>Pararhodobacter</taxon>
    </lineage>
</organism>
<dbReference type="OrthoDB" id="9793396at2"/>
<dbReference type="InterPro" id="IPR006128">
    <property type="entry name" value="Lipoprotein_PsaA-like"/>
</dbReference>
<dbReference type="GO" id="GO:0007155">
    <property type="term" value="P:cell adhesion"/>
    <property type="evidence" value="ECO:0007669"/>
    <property type="project" value="InterPro"/>
</dbReference>
<dbReference type="InterPro" id="IPR050492">
    <property type="entry name" value="Bact_metal-bind_prot9"/>
</dbReference>
<dbReference type="InterPro" id="IPR006127">
    <property type="entry name" value="ZnuA-like"/>
</dbReference>
<comment type="subcellular location">
    <subcellularLocation>
        <location evidence="1">Cell envelope</location>
    </subcellularLocation>
</comment>
<evidence type="ECO:0000256" key="6">
    <source>
        <dbReference type="RuleBase" id="RU003512"/>
    </source>
</evidence>
<dbReference type="Gene3D" id="3.40.50.1980">
    <property type="entry name" value="Nitrogenase molybdenum iron protein domain"/>
    <property type="match status" value="2"/>
</dbReference>
<evidence type="ECO:0000256" key="5">
    <source>
        <dbReference type="ARBA" id="ARBA00022729"/>
    </source>
</evidence>
<feature type="chain" id="PRO_5015773833" evidence="7">
    <location>
        <begin position="21"/>
        <end position="304"/>
    </location>
</feature>
<keyword evidence="5 7" id="KW-0732">Signal</keyword>
<dbReference type="PRINTS" id="PR00690">
    <property type="entry name" value="ADHESNFAMILY"/>
</dbReference>
<protein>
    <submittedName>
        <fullName evidence="8">Manganese transporter</fullName>
    </submittedName>
</protein>
<evidence type="ECO:0000313" key="9">
    <source>
        <dbReference type="Proteomes" id="UP000245911"/>
    </source>
</evidence>
<evidence type="ECO:0000256" key="1">
    <source>
        <dbReference type="ARBA" id="ARBA00004196"/>
    </source>
</evidence>
<keyword evidence="4" id="KW-0479">Metal-binding</keyword>
<reference evidence="8 9" key="1">
    <citation type="submission" date="2018-04" db="EMBL/GenBank/DDBJ databases">
        <title>Pararhodobacter oceanense sp. nov., isolated from marine intertidal sediment.</title>
        <authorList>
            <person name="Wang X.-L."/>
            <person name="Du Z.-J."/>
        </authorList>
    </citation>
    <scope>NUCLEOTIDE SEQUENCE [LARGE SCALE GENOMIC DNA]</scope>
    <source>
        <strain evidence="8 9">AM505</strain>
    </source>
</reference>
<dbReference type="GO" id="GO:0030313">
    <property type="term" value="C:cell envelope"/>
    <property type="evidence" value="ECO:0007669"/>
    <property type="project" value="UniProtKB-SubCell"/>
</dbReference>
<evidence type="ECO:0000256" key="3">
    <source>
        <dbReference type="ARBA" id="ARBA00022448"/>
    </source>
</evidence>
<dbReference type="Proteomes" id="UP000245911">
    <property type="component" value="Unassembled WGS sequence"/>
</dbReference>
<dbReference type="EMBL" id="QDKM01000002">
    <property type="protein sequence ID" value="PVH29719.1"/>
    <property type="molecule type" value="Genomic_DNA"/>
</dbReference>
<dbReference type="Pfam" id="PF01297">
    <property type="entry name" value="ZnuA"/>
    <property type="match status" value="1"/>
</dbReference>
<evidence type="ECO:0000256" key="4">
    <source>
        <dbReference type="ARBA" id="ARBA00022723"/>
    </source>
</evidence>
<accession>A0A2T8HWB8</accession>
<dbReference type="GO" id="GO:0046872">
    <property type="term" value="F:metal ion binding"/>
    <property type="evidence" value="ECO:0007669"/>
    <property type="project" value="UniProtKB-KW"/>
</dbReference>
<evidence type="ECO:0000256" key="2">
    <source>
        <dbReference type="ARBA" id="ARBA00011028"/>
    </source>
</evidence>
<dbReference type="PRINTS" id="PR00691">
    <property type="entry name" value="ADHESINB"/>
</dbReference>
<dbReference type="PANTHER" id="PTHR42953:SF1">
    <property type="entry name" value="METAL-BINDING PROTEIN HI_0362-RELATED"/>
    <property type="match status" value="1"/>
</dbReference>
<proteinExistence type="inferred from homology"/>
<dbReference type="SUPFAM" id="SSF53807">
    <property type="entry name" value="Helical backbone' metal receptor"/>
    <property type="match status" value="1"/>
</dbReference>
<dbReference type="InterPro" id="IPR006129">
    <property type="entry name" value="AdhesinB"/>
</dbReference>
<name>A0A2T8HWB8_9RHOB</name>
<dbReference type="PANTHER" id="PTHR42953">
    <property type="entry name" value="HIGH-AFFINITY ZINC UPTAKE SYSTEM PROTEIN ZNUA-RELATED"/>
    <property type="match status" value="1"/>
</dbReference>
<sequence length="304" mass="31758">MRKILAVVAALGLAPLSAQAQSAPSLLATIGMISDPAQRIAGDCVAVETLIGPGLDPHLYQARPSDIQRLRSADRIVALGLSLEGRLADILARIGAQVLGEEISHEGLLLHSGVPDPHIWMDPVLWSRIFAPLAETLTALAPDCAEEIAAGAEAEMARAEALDAWARASLATIPEAQRVLLTAHDAFTYFARSYDLQNEAIQGISTDSEPSIADIDEAAQIAAARDIPAAFIETTLNPRAVQALIEAAAARGHELVIGGSLYSDALGEVGSGAESWPGMIVSNVRVIVTALGGEPLEVPEGVLP</sequence>
<dbReference type="GO" id="GO:0030001">
    <property type="term" value="P:metal ion transport"/>
    <property type="evidence" value="ECO:0007669"/>
    <property type="project" value="InterPro"/>
</dbReference>
<keyword evidence="9" id="KW-1185">Reference proteome</keyword>
<dbReference type="RefSeq" id="WP_116557606.1">
    <property type="nucleotide sequence ID" value="NZ_QDKM01000002.1"/>
</dbReference>
<feature type="signal peptide" evidence="7">
    <location>
        <begin position="1"/>
        <end position="20"/>
    </location>
</feature>
<comment type="similarity">
    <text evidence="2 6">Belongs to the bacterial solute-binding protein 9 family.</text>
</comment>
<evidence type="ECO:0000256" key="7">
    <source>
        <dbReference type="SAM" id="SignalP"/>
    </source>
</evidence>
<gene>
    <name evidence="8" type="ORF">DDE20_06305</name>
</gene>
<evidence type="ECO:0000313" key="8">
    <source>
        <dbReference type="EMBL" id="PVH29719.1"/>
    </source>
</evidence>
<dbReference type="AlphaFoldDB" id="A0A2T8HWB8"/>